<dbReference type="EMBL" id="AP026729">
    <property type="protein sequence ID" value="BDQ62176.1"/>
    <property type="molecule type" value="Genomic_DNA"/>
</dbReference>
<dbReference type="Proteomes" id="UP001317613">
    <property type="component" value="Chromosome"/>
</dbReference>
<gene>
    <name evidence="1" type="ORF">EfsSVR2332_22540</name>
</gene>
<sequence length="169" mass="18702">MKNQHLTTSQGSPVGDNQNSLTAGEFGPVLIQDVHLLEKLAHFNRERVPERVVHAKGAGAHGVFKVSQSMAQYTKADFLSEVGKETPLFARFSTVAGELGSSDTLRDPRGFALKFYTDEGNYDLVGNNTPIFFIRDAIKFPDFIHSQKKKSTDAFEKSRSCLGFLVSFT</sequence>
<accession>A0AC59HR26</accession>
<proteinExistence type="predicted"/>
<evidence type="ECO:0000313" key="1">
    <source>
        <dbReference type="EMBL" id="BDQ62176.1"/>
    </source>
</evidence>
<protein>
    <submittedName>
        <fullName evidence="1">Uncharacterized protein</fullName>
    </submittedName>
</protein>
<reference evidence="1" key="1">
    <citation type="submission" date="2022-08" db="EMBL/GenBank/DDBJ databases">
        <title>Molecular epidemiological analysis of five strains of VanD-type vancomycin-resistant Enterococcus faecalis.</title>
        <authorList>
            <person name="Mimura K."/>
            <person name="Hashimoto Y."/>
            <person name="Tomita H."/>
        </authorList>
    </citation>
    <scope>NUCLEOTIDE SEQUENCE</scope>
    <source>
        <strain evidence="1">SVR2332</strain>
    </source>
</reference>
<name>A0AC59HR26_ENTFL</name>
<organism evidence="1 2">
    <name type="scientific">Enterococcus faecalis</name>
    <name type="common">Streptococcus faecalis</name>
    <dbReference type="NCBI Taxonomy" id="1351"/>
    <lineage>
        <taxon>Bacteria</taxon>
        <taxon>Bacillati</taxon>
        <taxon>Bacillota</taxon>
        <taxon>Bacilli</taxon>
        <taxon>Lactobacillales</taxon>
        <taxon>Enterococcaceae</taxon>
        <taxon>Enterococcus</taxon>
    </lineage>
</organism>
<evidence type="ECO:0000313" key="2">
    <source>
        <dbReference type="Proteomes" id="UP001317613"/>
    </source>
</evidence>